<evidence type="ECO:0000259" key="1">
    <source>
        <dbReference type="Pfam" id="PF13577"/>
    </source>
</evidence>
<dbReference type="InterPro" id="IPR037401">
    <property type="entry name" value="SnoaL-like"/>
</dbReference>
<dbReference type="Proteomes" id="UP000321039">
    <property type="component" value="Unassembled WGS sequence"/>
</dbReference>
<accession>A0A5C9A6Q3</accession>
<dbReference type="SUPFAM" id="SSF54427">
    <property type="entry name" value="NTF2-like"/>
    <property type="match status" value="1"/>
</dbReference>
<dbReference type="AlphaFoldDB" id="A0A5C9A6Q3"/>
<keyword evidence="3" id="KW-1185">Reference proteome</keyword>
<comment type="caution">
    <text evidence="2">The sequence shown here is derived from an EMBL/GenBank/DDBJ whole genome shotgun (WGS) entry which is preliminary data.</text>
</comment>
<dbReference type="EMBL" id="VRZA01000002">
    <property type="protein sequence ID" value="TXS95257.1"/>
    <property type="molecule type" value="Genomic_DNA"/>
</dbReference>
<evidence type="ECO:0000313" key="3">
    <source>
        <dbReference type="Proteomes" id="UP000321039"/>
    </source>
</evidence>
<evidence type="ECO:0000313" key="2">
    <source>
        <dbReference type="EMBL" id="TXS95257.1"/>
    </source>
</evidence>
<dbReference type="Gene3D" id="3.10.450.50">
    <property type="match status" value="1"/>
</dbReference>
<name>A0A5C9A6Q3_9GAMM</name>
<proteinExistence type="predicted"/>
<feature type="domain" description="SnoaL-like" evidence="1">
    <location>
        <begin position="9"/>
        <end position="120"/>
    </location>
</feature>
<protein>
    <submittedName>
        <fullName evidence="2">Nuclear transport factor 2 family protein</fullName>
    </submittedName>
</protein>
<dbReference type="InterPro" id="IPR032710">
    <property type="entry name" value="NTF2-like_dom_sf"/>
</dbReference>
<reference evidence="2 3" key="1">
    <citation type="submission" date="2019-08" db="EMBL/GenBank/DDBJ databases">
        <title>Parahaliea maris sp. nov., isolated from the surface seawater.</title>
        <authorList>
            <person name="Liu Y."/>
        </authorList>
    </citation>
    <scope>NUCLEOTIDE SEQUENCE [LARGE SCALE GENOMIC DNA]</scope>
    <source>
        <strain evidence="2 3">HSLHS9</strain>
    </source>
</reference>
<dbReference type="Pfam" id="PF13577">
    <property type="entry name" value="SnoaL_4"/>
    <property type="match status" value="1"/>
</dbReference>
<dbReference type="RefSeq" id="WP_148067168.1">
    <property type="nucleotide sequence ID" value="NZ_VRZA01000002.1"/>
</dbReference>
<gene>
    <name evidence="2" type="ORF">FV139_04995</name>
</gene>
<sequence length="134" mass="15440">MDTDIPRLLAARYAKFVDDRSFSRMREIMVPEFTQKGPGFSANSLEEFIGNLEFLRTYSATLHMLGNQLGEWHNAIYTGETWCVASHIYDKDGVTRKLDMGIRYQDVIEDNSGTYRYASRDLDVVWTQDLPCQG</sequence>
<organism evidence="2 3">
    <name type="scientific">Parahaliea maris</name>
    <dbReference type="NCBI Taxonomy" id="2716870"/>
    <lineage>
        <taxon>Bacteria</taxon>
        <taxon>Pseudomonadati</taxon>
        <taxon>Pseudomonadota</taxon>
        <taxon>Gammaproteobacteria</taxon>
        <taxon>Cellvibrionales</taxon>
        <taxon>Halieaceae</taxon>
        <taxon>Parahaliea</taxon>
    </lineage>
</organism>